<dbReference type="Gene3D" id="2.40.10.10">
    <property type="entry name" value="Trypsin-like serine proteases"/>
    <property type="match status" value="3"/>
</dbReference>
<sequence length="506" mass="55171">MASLWQTLLMLAASIPALLSVDAMSVDKEALTPTVRIIGGSVVNEAVFHKVYPWMVSLRSNSTGNHICGGSLISESWVLTAGHCTQGMRGNGMVIHFGSYDSNLVSETRLLHSYTPHPTFLITSTGTTFDDLALLRLDKPYKIAHYMQLNTDSSSQLHLPGAKAIAMGWGFEKQNVYRMADFLHEVVVPVMSDEECIQAYESQYDASTQLCAGFKTGMFDTCVGDSGGPLIVRMHGDNTSYSPNSTRANGPSDATPASSPNESVNTTRNDTSSGSISELKRTEAPSQETVVHKSKVIVKETGVLELDMENEQFIKMVADIGNELNISEAQMKLELETELERQSEMTTEGEEIGVRVSLASDILETITESKVAGLPNEMSDEAWDALYDAIYEHMKNSIEPGTLNNSTANKNNNTDETDNLSSEAQVSTEIDGSEQVGDAPQVPGYILVEDANMFVQIGMVSWGEGCGEAGKPGVYMNIQKYSEWIQAEIKKTKGKFKLVGKEIQLA</sequence>
<dbReference type="PROSITE" id="PS50240">
    <property type="entry name" value="TRYPSIN_DOM"/>
    <property type="match status" value="1"/>
</dbReference>
<dbReference type="Proteomes" id="UP000054560">
    <property type="component" value="Unassembled WGS sequence"/>
</dbReference>
<feature type="domain" description="Peptidase S1" evidence="5">
    <location>
        <begin position="37"/>
        <end position="490"/>
    </location>
</feature>
<evidence type="ECO:0000313" key="7">
    <source>
        <dbReference type="Proteomes" id="UP000054560"/>
    </source>
</evidence>
<dbReference type="FunFam" id="2.40.10.10:FF:000068">
    <property type="entry name" value="transmembrane protease serine 2"/>
    <property type="match status" value="1"/>
</dbReference>
<name>A0A0L0G3J9_9EUKA</name>
<dbReference type="InterPro" id="IPR033116">
    <property type="entry name" value="TRYPSIN_SER"/>
</dbReference>
<dbReference type="PRINTS" id="PR00722">
    <property type="entry name" value="CHYMOTRYPSIN"/>
</dbReference>
<dbReference type="AlphaFoldDB" id="A0A0L0G3J9"/>
<feature type="chain" id="PRO_5005539205" description="Peptidase S1 domain-containing protein" evidence="4">
    <location>
        <begin position="21"/>
        <end position="506"/>
    </location>
</feature>
<keyword evidence="7" id="KW-1185">Reference proteome</keyword>
<dbReference type="InterPro" id="IPR043504">
    <property type="entry name" value="Peptidase_S1_PA_chymotrypsin"/>
</dbReference>
<proteinExistence type="predicted"/>
<dbReference type="CDD" id="cd00190">
    <property type="entry name" value="Tryp_SPc"/>
    <property type="match status" value="1"/>
</dbReference>
<dbReference type="SUPFAM" id="SSF50494">
    <property type="entry name" value="Trypsin-like serine proteases"/>
    <property type="match status" value="2"/>
</dbReference>
<protein>
    <recommendedName>
        <fullName evidence="5">Peptidase S1 domain-containing protein</fullName>
    </recommendedName>
</protein>
<dbReference type="Pfam" id="PF00089">
    <property type="entry name" value="Trypsin"/>
    <property type="match status" value="2"/>
</dbReference>
<dbReference type="EMBL" id="KQ241892">
    <property type="protein sequence ID" value="KNC82778.1"/>
    <property type="molecule type" value="Genomic_DNA"/>
</dbReference>
<feature type="compositionally biased region" description="Polar residues" evidence="3">
    <location>
        <begin position="419"/>
        <end position="430"/>
    </location>
</feature>
<dbReference type="PROSITE" id="PS00134">
    <property type="entry name" value="TRYPSIN_HIS"/>
    <property type="match status" value="1"/>
</dbReference>
<keyword evidence="4" id="KW-0732">Signal</keyword>
<feature type="region of interest" description="Disordered" evidence="3">
    <location>
        <begin position="234"/>
        <end position="289"/>
    </location>
</feature>
<dbReference type="InterPro" id="IPR009003">
    <property type="entry name" value="Peptidase_S1_PA"/>
</dbReference>
<dbReference type="PANTHER" id="PTHR24252">
    <property type="entry name" value="ACROSIN-RELATED"/>
    <property type="match status" value="1"/>
</dbReference>
<evidence type="ECO:0000256" key="1">
    <source>
        <dbReference type="ARBA" id="ARBA00023157"/>
    </source>
</evidence>
<dbReference type="OrthoDB" id="10059102at2759"/>
<evidence type="ECO:0000313" key="6">
    <source>
        <dbReference type="EMBL" id="KNC82778.1"/>
    </source>
</evidence>
<organism evidence="6 7">
    <name type="scientific">Sphaeroforma arctica JP610</name>
    <dbReference type="NCBI Taxonomy" id="667725"/>
    <lineage>
        <taxon>Eukaryota</taxon>
        <taxon>Ichthyosporea</taxon>
        <taxon>Ichthyophonida</taxon>
        <taxon>Sphaeroforma</taxon>
    </lineage>
</organism>
<dbReference type="InterPro" id="IPR001254">
    <property type="entry name" value="Trypsin_dom"/>
</dbReference>
<gene>
    <name evidence="6" type="ORF">SARC_04936</name>
</gene>
<dbReference type="InterPro" id="IPR001314">
    <property type="entry name" value="Peptidase_S1A"/>
</dbReference>
<dbReference type="PANTHER" id="PTHR24252:SF10">
    <property type="entry name" value="SERINE PROTEASE 56"/>
    <property type="match status" value="1"/>
</dbReference>
<feature type="compositionally biased region" description="Low complexity" evidence="3">
    <location>
        <begin position="402"/>
        <end position="414"/>
    </location>
</feature>
<evidence type="ECO:0000259" key="5">
    <source>
        <dbReference type="PROSITE" id="PS50240"/>
    </source>
</evidence>
<dbReference type="RefSeq" id="XP_014156680.1">
    <property type="nucleotide sequence ID" value="XM_014301205.1"/>
</dbReference>
<dbReference type="STRING" id="667725.A0A0L0G3J9"/>
<keyword evidence="2" id="KW-0378">Hydrolase</keyword>
<evidence type="ECO:0000256" key="2">
    <source>
        <dbReference type="RuleBase" id="RU363034"/>
    </source>
</evidence>
<dbReference type="GO" id="GO:0006508">
    <property type="term" value="P:proteolysis"/>
    <property type="evidence" value="ECO:0007669"/>
    <property type="project" value="UniProtKB-KW"/>
</dbReference>
<feature type="signal peptide" evidence="4">
    <location>
        <begin position="1"/>
        <end position="20"/>
    </location>
</feature>
<dbReference type="GeneID" id="25905440"/>
<keyword evidence="2" id="KW-0720">Serine protease</keyword>
<evidence type="ECO:0000256" key="4">
    <source>
        <dbReference type="SAM" id="SignalP"/>
    </source>
</evidence>
<feature type="region of interest" description="Disordered" evidence="3">
    <location>
        <begin position="401"/>
        <end position="436"/>
    </location>
</feature>
<accession>A0A0L0G3J9</accession>
<keyword evidence="2" id="KW-0645">Protease</keyword>
<dbReference type="PROSITE" id="PS00135">
    <property type="entry name" value="TRYPSIN_SER"/>
    <property type="match status" value="1"/>
</dbReference>
<feature type="compositionally biased region" description="Polar residues" evidence="3">
    <location>
        <begin position="255"/>
        <end position="276"/>
    </location>
</feature>
<evidence type="ECO:0000256" key="3">
    <source>
        <dbReference type="SAM" id="MobiDB-lite"/>
    </source>
</evidence>
<dbReference type="SMART" id="SM00020">
    <property type="entry name" value="Tryp_SPc"/>
    <property type="match status" value="1"/>
</dbReference>
<feature type="compositionally biased region" description="Polar residues" evidence="3">
    <location>
        <begin position="237"/>
        <end position="249"/>
    </location>
</feature>
<dbReference type="GO" id="GO:0004252">
    <property type="term" value="F:serine-type endopeptidase activity"/>
    <property type="evidence" value="ECO:0007669"/>
    <property type="project" value="InterPro"/>
</dbReference>
<reference evidence="6 7" key="1">
    <citation type="submission" date="2011-02" db="EMBL/GenBank/DDBJ databases">
        <title>The Genome Sequence of Sphaeroforma arctica JP610.</title>
        <authorList>
            <consortium name="The Broad Institute Genome Sequencing Platform"/>
            <person name="Russ C."/>
            <person name="Cuomo C."/>
            <person name="Young S.K."/>
            <person name="Zeng Q."/>
            <person name="Gargeya S."/>
            <person name="Alvarado L."/>
            <person name="Berlin A."/>
            <person name="Chapman S.B."/>
            <person name="Chen Z."/>
            <person name="Freedman E."/>
            <person name="Gellesch M."/>
            <person name="Goldberg J."/>
            <person name="Griggs A."/>
            <person name="Gujja S."/>
            <person name="Heilman E."/>
            <person name="Heiman D."/>
            <person name="Howarth C."/>
            <person name="Mehta T."/>
            <person name="Neiman D."/>
            <person name="Pearson M."/>
            <person name="Roberts A."/>
            <person name="Saif S."/>
            <person name="Shea T."/>
            <person name="Shenoy N."/>
            <person name="Sisk P."/>
            <person name="Stolte C."/>
            <person name="Sykes S."/>
            <person name="White J."/>
            <person name="Yandava C."/>
            <person name="Burger G."/>
            <person name="Gray M.W."/>
            <person name="Holland P.W.H."/>
            <person name="King N."/>
            <person name="Lang F.B.F."/>
            <person name="Roger A.J."/>
            <person name="Ruiz-Trillo I."/>
            <person name="Haas B."/>
            <person name="Nusbaum C."/>
            <person name="Birren B."/>
        </authorList>
    </citation>
    <scope>NUCLEOTIDE SEQUENCE [LARGE SCALE GENOMIC DNA]</scope>
    <source>
        <strain evidence="6 7">JP610</strain>
    </source>
</reference>
<keyword evidence="1" id="KW-1015">Disulfide bond</keyword>
<dbReference type="InterPro" id="IPR018114">
    <property type="entry name" value="TRYPSIN_HIS"/>
</dbReference>
<dbReference type="eggNOG" id="KOG3627">
    <property type="taxonomic scope" value="Eukaryota"/>
</dbReference>